<dbReference type="Gene3D" id="3.20.20.80">
    <property type="entry name" value="Glycosidases"/>
    <property type="match status" value="1"/>
</dbReference>
<evidence type="ECO:0000256" key="5">
    <source>
        <dbReference type="RuleBase" id="RU003690"/>
    </source>
</evidence>
<dbReference type="GO" id="GO:0005829">
    <property type="term" value="C:cytosol"/>
    <property type="evidence" value="ECO:0007669"/>
    <property type="project" value="TreeGrafter"/>
</dbReference>
<evidence type="ECO:0000313" key="8">
    <source>
        <dbReference type="EMBL" id="CRY68509.1"/>
    </source>
</evidence>
<dbReference type="GO" id="GO:0008706">
    <property type="term" value="F:6-phospho-beta-glucosidase activity"/>
    <property type="evidence" value="ECO:0007669"/>
    <property type="project" value="UniProtKB-EC"/>
</dbReference>
<dbReference type="InterPro" id="IPR033132">
    <property type="entry name" value="GH_1_N_CS"/>
</dbReference>
<dbReference type="STRING" id="1288385.ERS137968_03622"/>
<proteinExistence type="inferred from homology"/>
<accession>A0A0T9Q3M2</accession>
<reference evidence="10" key="2">
    <citation type="submission" date="2015-03" db="EMBL/GenBank/DDBJ databases">
        <authorList>
            <consortium name="Pathogen Informatics"/>
        </authorList>
    </citation>
    <scope>NUCLEOTIDE SEQUENCE [LARGE SCALE GENOMIC DNA]</scope>
    <source>
        <strain evidence="10">A125KOH2</strain>
    </source>
</reference>
<evidence type="ECO:0000313" key="9">
    <source>
        <dbReference type="Proteomes" id="UP000044625"/>
    </source>
</evidence>
<organism evidence="7 10">
    <name type="scientific">Yersinia pekkanenii</name>
    <dbReference type="NCBI Taxonomy" id="1288385"/>
    <lineage>
        <taxon>Bacteria</taxon>
        <taxon>Pseudomonadati</taxon>
        <taxon>Pseudomonadota</taxon>
        <taxon>Gammaproteobacteria</taxon>
        <taxon>Enterobacterales</taxon>
        <taxon>Yersiniaceae</taxon>
        <taxon>Yersinia</taxon>
    </lineage>
</organism>
<feature type="active site" description="Nucleophile" evidence="4">
    <location>
        <position position="376"/>
    </location>
</feature>
<keyword evidence="3 6" id="KW-0326">Glycosidase</keyword>
<dbReference type="SUPFAM" id="SSF51445">
    <property type="entry name" value="(Trans)glycosidases"/>
    <property type="match status" value="1"/>
</dbReference>
<evidence type="ECO:0000256" key="3">
    <source>
        <dbReference type="ARBA" id="ARBA00023295"/>
    </source>
</evidence>
<dbReference type="InterPro" id="IPR001360">
    <property type="entry name" value="Glyco_hydro_1"/>
</dbReference>
<dbReference type="EMBL" id="CWJL01000022">
    <property type="protein sequence ID" value="CRY68509.1"/>
    <property type="molecule type" value="Genomic_DNA"/>
</dbReference>
<evidence type="ECO:0000256" key="1">
    <source>
        <dbReference type="ARBA" id="ARBA00010838"/>
    </source>
</evidence>
<gene>
    <name evidence="7" type="primary">bglA</name>
    <name evidence="7" type="ORF">ERS008529_02543</name>
    <name evidence="8" type="ORF">ERS137968_03622</name>
</gene>
<dbReference type="PROSITE" id="PS00572">
    <property type="entry name" value="GLYCOSYL_HYDROL_F1_1"/>
    <property type="match status" value="1"/>
</dbReference>
<dbReference type="OrthoDB" id="9765195at2"/>
<evidence type="ECO:0000256" key="2">
    <source>
        <dbReference type="ARBA" id="ARBA00022801"/>
    </source>
</evidence>
<sequence>MSHKQLPKDFLWGGAVAAHQVEGGWDKGGKGVSIADVLSGGAHGVDRVMTDGVQDGYRYPNHEAVDFYSHYKEDIALFAEMGFKCFRTSIAWTRIFPNGDEQQPNEAGLQFYDDMFDELLKYGIEPVITLSHFEMPWHLVKEYGGWKNRKVVDFFVKFSEVVMERYKSKVKYWMTFNEINNQRNWKYPLFGYCCSGVVFTEQENPEETLYQVLHHQFVASAKVVKLGHAINPEFKIGCMVAMVPLYPFSCHPDDMMYSVEAMRERYLFGDVHMRGYYPSYILNEWERRGFTIKMEEGDLETLREGCADYMGLSYYMSNAVSATNPGNGNSLSGFEGSVPNPHVKASDWGWQIDPVGLRYSLSVLYERYQKPLFIVENGFGAIDKVAADGMVHDDYRIAYLKAHIEQMKKAVFEDGVDLMGYTPWGCIDCVSFTTGEYSKRYGFIYVDKNDDGTGTMARSRKLSFDWYKKVISSNGEDL</sequence>
<comment type="similarity">
    <text evidence="1 5">Belongs to the glycosyl hydrolase 1 family.</text>
</comment>
<reference evidence="7" key="1">
    <citation type="submission" date="2015-03" db="EMBL/GenBank/DDBJ databases">
        <authorList>
            <person name="Murphy D."/>
        </authorList>
    </citation>
    <scope>NUCLEOTIDE SEQUENCE [LARGE SCALE GENOMIC DNA]</scope>
    <source>
        <strain evidence="7">A125KOH2</strain>
    </source>
</reference>
<dbReference type="Proteomes" id="UP000044625">
    <property type="component" value="Unassembled WGS sequence"/>
</dbReference>
<dbReference type="PANTHER" id="PTHR10353:SF122">
    <property type="entry name" value="6-PHOSPHO-BETA-GLUCOSIDASE ASCB-RELATED"/>
    <property type="match status" value="1"/>
</dbReference>
<evidence type="ECO:0000313" key="7">
    <source>
        <dbReference type="EMBL" id="CNH94277.1"/>
    </source>
</evidence>
<dbReference type="NCBIfam" id="NF011589">
    <property type="entry name" value="PRK15014.1"/>
    <property type="match status" value="1"/>
</dbReference>
<dbReference type="EMBL" id="CQAZ01000021">
    <property type="protein sequence ID" value="CNH94277.1"/>
    <property type="molecule type" value="Genomic_DNA"/>
</dbReference>
<evidence type="ECO:0000313" key="10">
    <source>
        <dbReference type="Proteomes" id="UP000045840"/>
    </source>
</evidence>
<dbReference type="EC" id="3.2.1.86" evidence="7"/>
<dbReference type="PANTHER" id="PTHR10353">
    <property type="entry name" value="GLYCOSYL HYDROLASE"/>
    <property type="match status" value="1"/>
</dbReference>
<evidence type="ECO:0000256" key="4">
    <source>
        <dbReference type="PROSITE-ProRule" id="PRU10055"/>
    </source>
</evidence>
<name>A0A0T9Q3M2_9GAMM</name>
<dbReference type="Proteomes" id="UP000045840">
    <property type="component" value="Unassembled WGS sequence"/>
</dbReference>
<dbReference type="RefSeq" id="WP_049613584.1">
    <property type="nucleotide sequence ID" value="NZ_CAWMMU010000022.1"/>
</dbReference>
<protein>
    <submittedName>
        <fullName evidence="7">6-phospho-beta-glucosidase</fullName>
        <ecNumber evidence="7">3.2.1.86</ecNumber>
    </submittedName>
</protein>
<dbReference type="InterPro" id="IPR017853">
    <property type="entry name" value="GH"/>
</dbReference>
<reference evidence="8 9" key="3">
    <citation type="submission" date="2015-03" db="EMBL/GenBank/DDBJ databases">
        <authorList>
            <consortium name="Pathogen Informatics"/>
            <person name="Murphy D."/>
        </authorList>
    </citation>
    <scope>NUCLEOTIDE SEQUENCE [LARGE SCALE GENOMIC DNA]</scope>
    <source>
        <strain evidence="9">type strain: CIP110230</strain>
        <strain evidence="8">Type strain: CIP110230</strain>
    </source>
</reference>
<dbReference type="AlphaFoldDB" id="A0A0T9Q3M2"/>
<dbReference type="FunFam" id="3.20.20.80:FF:000004">
    <property type="entry name" value="Beta-glucosidase 6-phospho-beta-glucosidase"/>
    <property type="match status" value="1"/>
</dbReference>
<keyword evidence="2 6" id="KW-0378">Hydrolase</keyword>
<evidence type="ECO:0000256" key="6">
    <source>
        <dbReference type="RuleBase" id="RU004468"/>
    </source>
</evidence>
<dbReference type="NCBIfam" id="NF007154">
    <property type="entry name" value="PRK09589.1"/>
    <property type="match status" value="1"/>
</dbReference>
<dbReference type="InterPro" id="IPR018120">
    <property type="entry name" value="Glyco_hydro_1_AS"/>
</dbReference>
<keyword evidence="9" id="KW-1185">Reference proteome</keyword>
<dbReference type="Pfam" id="PF00232">
    <property type="entry name" value="Glyco_hydro_1"/>
    <property type="match status" value="1"/>
</dbReference>
<dbReference type="GO" id="GO:0016052">
    <property type="term" value="P:carbohydrate catabolic process"/>
    <property type="evidence" value="ECO:0007669"/>
    <property type="project" value="TreeGrafter"/>
</dbReference>
<dbReference type="PROSITE" id="PS00653">
    <property type="entry name" value="GLYCOSYL_HYDROL_F1_2"/>
    <property type="match status" value="1"/>
</dbReference>
<dbReference type="PRINTS" id="PR00131">
    <property type="entry name" value="GLHYDRLASE1"/>
</dbReference>